<evidence type="ECO:0000313" key="1">
    <source>
        <dbReference type="EMBL" id="GIY99741.1"/>
    </source>
</evidence>
<protein>
    <submittedName>
        <fullName evidence="1">Uncharacterized protein</fullName>
    </submittedName>
</protein>
<dbReference type="AlphaFoldDB" id="A0AAV4XX64"/>
<accession>A0AAV4XX64</accession>
<proteinExistence type="predicted"/>
<dbReference type="EMBL" id="BPLR01001081">
    <property type="protein sequence ID" value="GIY99741.1"/>
    <property type="molecule type" value="Genomic_DNA"/>
</dbReference>
<dbReference type="Proteomes" id="UP001054945">
    <property type="component" value="Unassembled WGS sequence"/>
</dbReference>
<evidence type="ECO:0000313" key="2">
    <source>
        <dbReference type="Proteomes" id="UP001054945"/>
    </source>
</evidence>
<gene>
    <name evidence="1" type="ORF">CEXT_151171</name>
</gene>
<comment type="caution">
    <text evidence="1">The sequence shown here is derived from an EMBL/GenBank/DDBJ whole genome shotgun (WGS) entry which is preliminary data.</text>
</comment>
<keyword evidence="2" id="KW-1185">Reference proteome</keyword>
<organism evidence="1 2">
    <name type="scientific">Caerostris extrusa</name>
    <name type="common">Bark spider</name>
    <name type="synonym">Caerostris bankana</name>
    <dbReference type="NCBI Taxonomy" id="172846"/>
    <lineage>
        <taxon>Eukaryota</taxon>
        <taxon>Metazoa</taxon>
        <taxon>Ecdysozoa</taxon>
        <taxon>Arthropoda</taxon>
        <taxon>Chelicerata</taxon>
        <taxon>Arachnida</taxon>
        <taxon>Araneae</taxon>
        <taxon>Araneomorphae</taxon>
        <taxon>Entelegynae</taxon>
        <taxon>Araneoidea</taxon>
        <taxon>Araneidae</taxon>
        <taxon>Caerostris</taxon>
    </lineage>
</organism>
<name>A0AAV4XX64_CAEEX</name>
<reference evidence="1 2" key="1">
    <citation type="submission" date="2021-06" db="EMBL/GenBank/DDBJ databases">
        <title>Caerostris extrusa draft genome.</title>
        <authorList>
            <person name="Kono N."/>
            <person name="Arakawa K."/>
        </authorList>
    </citation>
    <scope>NUCLEOTIDE SEQUENCE [LARGE SCALE GENOMIC DNA]</scope>
</reference>
<sequence length="76" mass="8840">MSFLLAFSYLWSPGDKTVMMTLSWLRYTCSNHGGYQGFGDKTVMMTLSWLRYTCSNHGGYPGFGEIEMQVKRRKWP</sequence>